<dbReference type="Gene3D" id="3.30.70.330">
    <property type="match status" value="2"/>
</dbReference>
<feature type="domain" description="RRM" evidence="4">
    <location>
        <begin position="1"/>
        <end position="78"/>
    </location>
</feature>
<feature type="compositionally biased region" description="Basic and acidic residues" evidence="3">
    <location>
        <begin position="162"/>
        <end position="172"/>
    </location>
</feature>
<reference evidence="5 6" key="1">
    <citation type="journal article" date="2022" name="Nat. Plants">
        <title>Genomes of leafy and leafless Platanthera orchids illuminate the evolution of mycoheterotrophy.</title>
        <authorList>
            <person name="Li M.H."/>
            <person name="Liu K.W."/>
            <person name="Li Z."/>
            <person name="Lu H.C."/>
            <person name="Ye Q.L."/>
            <person name="Zhang D."/>
            <person name="Wang J.Y."/>
            <person name="Li Y.F."/>
            <person name="Zhong Z.M."/>
            <person name="Liu X."/>
            <person name="Yu X."/>
            <person name="Liu D.K."/>
            <person name="Tu X.D."/>
            <person name="Liu B."/>
            <person name="Hao Y."/>
            <person name="Liao X.Y."/>
            <person name="Jiang Y.T."/>
            <person name="Sun W.H."/>
            <person name="Chen J."/>
            <person name="Chen Y.Q."/>
            <person name="Ai Y."/>
            <person name="Zhai J.W."/>
            <person name="Wu S.S."/>
            <person name="Zhou Z."/>
            <person name="Hsiao Y.Y."/>
            <person name="Wu W.L."/>
            <person name="Chen Y.Y."/>
            <person name="Lin Y.F."/>
            <person name="Hsu J.L."/>
            <person name="Li C.Y."/>
            <person name="Wang Z.W."/>
            <person name="Zhao X."/>
            <person name="Zhong W.Y."/>
            <person name="Ma X.K."/>
            <person name="Ma L."/>
            <person name="Huang J."/>
            <person name="Chen G.Z."/>
            <person name="Huang M.Z."/>
            <person name="Huang L."/>
            <person name="Peng D.H."/>
            <person name="Luo Y.B."/>
            <person name="Zou S.Q."/>
            <person name="Chen S.P."/>
            <person name="Lan S."/>
            <person name="Tsai W.C."/>
            <person name="Van de Peer Y."/>
            <person name="Liu Z.J."/>
        </authorList>
    </citation>
    <scope>NUCLEOTIDE SEQUENCE [LARGE SCALE GENOMIC DNA]</scope>
    <source>
        <strain evidence="5">Lor288</strain>
    </source>
</reference>
<evidence type="ECO:0000256" key="3">
    <source>
        <dbReference type="SAM" id="MobiDB-lite"/>
    </source>
</evidence>
<dbReference type="PROSITE" id="PS50102">
    <property type="entry name" value="RRM"/>
    <property type="match status" value="2"/>
</dbReference>
<comment type="caution">
    <text evidence="5">The sequence shown here is derived from an EMBL/GenBank/DDBJ whole genome shotgun (WGS) entry which is preliminary data.</text>
</comment>
<dbReference type="EMBL" id="JBBWWR010000007">
    <property type="protein sequence ID" value="KAK8964418.1"/>
    <property type="molecule type" value="Genomic_DNA"/>
</dbReference>
<dbReference type="PANTHER" id="PTHR10352">
    <property type="entry name" value="EUKARYOTIC TRANSLATION INITIATION FACTOR 3 SUBUNIT G"/>
    <property type="match status" value="1"/>
</dbReference>
<evidence type="ECO:0000313" key="5">
    <source>
        <dbReference type="EMBL" id="KAK8964418.1"/>
    </source>
</evidence>
<dbReference type="InterPro" id="IPR035979">
    <property type="entry name" value="RBD_domain_sf"/>
</dbReference>
<evidence type="ECO:0000256" key="2">
    <source>
        <dbReference type="PROSITE-ProRule" id="PRU00176"/>
    </source>
</evidence>
<sequence>MSSDFLLAQSSSYGEIEEGPLGLDEQTGKFKGYSLFVFKTVEAAQAALVEPVKTIDGSIMQCKLAMDEETLVLPAADVFLGKIYVGNVPPEMSSDFLLAQSSSYGEIEEGPLGLDEQTGKFKGYSLFVFKTVEAAQAALVEPVKTIDGSILQCKLAMDEERGGIGGTKEKKKENKKKRRSGHFLEPRLGFWTEQKKGRCRSPPDLSPAAA</sequence>
<dbReference type="InterPro" id="IPR012677">
    <property type="entry name" value="Nucleotide-bd_a/b_plait_sf"/>
</dbReference>
<dbReference type="SMART" id="SM00360">
    <property type="entry name" value="RRM"/>
    <property type="match status" value="1"/>
</dbReference>
<dbReference type="SUPFAM" id="SSF54928">
    <property type="entry name" value="RNA-binding domain, RBD"/>
    <property type="match status" value="1"/>
</dbReference>
<name>A0ABR2MN61_9ASPA</name>
<proteinExistence type="predicted"/>
<accession>A0ABR2MN61</accession>
<protein>
    <recommendedName>
        <fullName evidence="4">RRM domain-containing protein</fullName>
    </recommendedName>
</protein>
<feature type="region of interest" description="Disordered" evidence="3">
    <location>
        <begin position="162"/>
        <end position="210"/>
    </location>
</feature>
<feature type="domain" description="RRM" evidence="4">
    <location>
        <begin position="81"/>
        <end position="158"/>
    </location>
</feature>
<evidence type="ECO:0000256" key="1">
    <source>
        <dbReference type="ARBA" id="ARBA00022884"/>
    </source>
</evidence>
<keyword evidence="1 2" id="KW-0694">RNA-binding</keyword>
<dbReference type="InterPro" id="IPR000504">
    <property type="entry name" value="RRM_dom"/>
</dbReference>
<keyword evidence="6" id="KW-1185">Reference proteome</keyword>
<evidence type="ECO:0000313" key="6">
    <source>
        <dbReference type="Proteomes" id="UP001412067"/>
    </source>
</evidence>
<dbReference type="Proteomes" id="UP001412067">
    <property type="component" value="Unassembled WGS sequence"/>
</dbReference>
<dbReference type="Pfam" id="PF00076">
    <property type="entry name" value="RRM_1"/>
    <property type="match status" value="1"/>
</dbReference>
<gene>
    <name evidence="5" type="ORF">KSP40_PGU010625</name>
</gene>
<evidence type="ECO:0000259" key="4">
    <source>
        <dbReference type="PROSITE" id="PS50102"/>
    </source>
</evidence>
<organism evidence="5 6">
    <name type="scientific">Platanthera guangdongensis</name>
    <dbReference type="NCBI Taxonomy" id="2320717"/>
    <lineage>
        <taxon>Eukaryota</taxon>
        <taxon>Viridiplantae</taxon>
        <taxon>Streptophyta</taxon>
        <taxon>Embryophyta</taxon>
        <taxon>Tracheophyta</taxon>
        <taxon>Spermatophyta</taxon>
        <taxon>Magnoliopsida</taxon>
        <taxon>Liliopsida</taxon>
        <taxon>Asparagales</taxon>
        <taxon>Orchidaceae</taxon>
        <taxon>Orchidoideae</taxon>
        <taxon>Orchideae</taxon>
        <taxon>Orchidinae</taxon>
        <taxon>Platanthera</taxon>
    </lineage>
</organism>